<keyword evidence="3" id="KW-1185">Reference proteome</keyword>
<organism evidence="2 3">
    <name type="scientific">Datura stramonium</name>
    <name type="common">Jimsonweed</name>
    <name type="synonym">Common thornapple</name>
    <dbReference type="NCBI Taxonomy" id="4076"/>
    <lineage>
        <taxon>Eukaryota</taxon>
        <taxon>Viridiplantae</taxon>
        <taxon>Streptophyta</taxon>
        <taxon>Embryophyta</taxon>
        <taxon>Tracheophyta</taxon>
        <taxon>Spermatophyta</taxon>
        <taxon>Magnoliopsida</taxon>
        <taxon>eudicotyledons</taxon>
        <taxon>Gunneridae</taxon>
        <taxon>Pentapetalae</taxon>
        <taxon>asterids</taxon>
        <taxon>lamiids</taxon>
        <taxon>Solanales</taxon>
        <taxon>Solanaceae</taxon>
        <taxon>Solanoideae</taxon>
        <taxon>Datureae</taxon>
        <taxon>Datura</taxon>
    </lineage>
</organism>
<feature type="region of interest" description="Disordered" evidence="1">
    <location>
        <begin position="1"/>
        <end position="38"/>
    </location>
</feature>
<evidence type="ECO:0000256" key="1">
    <source>
        <dbReference type="SAM" id="MobiDB-lite"/>
    </source>
</evidence>
<gene>
    <name evidence="2" type="ORF">HAX54_048340</name>
</gene>
<proteinExistence type="predicted"/>
<feature type="non-terminal residue" evidence="2">
    <location>
        <position position="1"/>
    </location>
</feature>
<reference evidence="2 3" key="1">
    <citation type="journal article" date="2021" name="BMC Genomics">
        <title>Datura genome reveals duplications of psychoactive alkaloid biosynthetic genes and high mutation rate following tissue culture.</title>
        <authorList>
            <person name="Rajewski A."/>
            <person name="Carter-House D."/>
            <person name="Stajich J."/>
            <person name="Litt A."/>
        </authorList>
    </citation>
    <scope>NUCLEOTIDE SEQUENCE [LARGE SCALE GENOMIC DNA]</scope>
    <source>
        <strain evidence="2">AR-01</strain>
    </source>
</reference>
<sequence>RDFPYEGQRVGGVATRSHNTAPAPKTSPRGTQSLPKGGMIGGGGKNCLYSLAGCEDLEDLEASSNVAI</sequence>
<accession>A0ABS8WLB4</accession>
<comment type="caution">
    <text evidence="2">The sequence shown here is derived from an EMBL/GenBank/DDBJ whole genome shotgun (WGS) entry which is preliminary data.</text>
</comment>
<protein>
    <submittedName>
        <fullName evidence="2">Uncharacterized protein</fullName>
    </submittedName>
</protein>
<dbReference type="Proteomes" id="UP000823775">
    <property type="component" value="Unassembled WGS sequence"/>
</dbReference>
<feature type="non-terminal residue" evidence="2">
    <location>
        <position position="68"/>
    </location>
</feature>
<dbReference type="EMBL" id="JACEIK010007968">
    <property type="protein sequence ID" value="MCE3050881.1"/>
    <property type="molecule type" value="Genomic_DNA"/>
</dbReference>
<evidence type="ECO:0000313" key="2">
    <source>
        <dbReference type="EMBL" id="MCE3050881.1"/>
    </source>
</evidence>
<name>A0ABS8WLB4_DATST</name>
<evidence type="ECO:0000313" key="3">
    <source>
        <dbReference type="Proteomes" id="UP000823775"/>
    </source>
</evidence>